<name>A0A9P9K643_FUSSL</name>
<evidence type="ECO:0000313" key="2">
    <source>
        <dbReference type="EMBL" id="KAH7249313.1"/>
    </source>
</evidence>
<feature type="region of interest" description="Disordered" evidence="1">
    <location>
        <begin position="64"/>
        <end position="83"/>
    </location>
</feature>
<proteinExistence type="predicted"/>
<accession>A0A9P9K643</accession>
<keyword evidence="3" id="KW-1185">Reference proteome</keyword>
<evidence type="ECO:0000313" key="3">
    <source>
        <dbReference type="Proteomes" id="UP000736672"/>
    </source>
</evidence>
<dbReference type="Proteomes" id="UP000736672">
    <property type="component" value="Unassembled WGS sequence"/>
</dbReference>
<comment type="caution">
    <text evidence="2">The sequence shown here is derived from an EMBL/GenBank/DDBJ whole genome shotgun (WGS) entry which is preliminary data.</text>
</comment>
<dbReference type="EMBL" id="JAGTJS010000013">
    <property type="protein sequence ID" value="KAH7249313.1"/>
    <property type="molecule type" value="Genomic_DNA"/>
</dbReference>
<gene>
    <name evidence="2" type="ORF">B0J15DRAFT_53198</name>
</gene>
<sequence>MSFNLKHRLWASQPASLTALIPAPPPVASSPRLPRPIGNDLGSVCKLPASSRSFCCYRLRHSHHDLSTGPPRSPRRLTDLQGPPMDKTLQTFQDPSLSPPFSSTHASQGSLAAISAILCGRCNLAPRLLRMPPSPHWDLQRCHLQGLIERIRAESG</sequence>
<protein>
    <submittedName>
        <fullName evidence="2">Uncharacterized protein</fullName>
    </submittedName>
</protein>
<organism evidence="2 3">
    <name type="scientific">Fusarium solani</name>
    <name type="common">Filamentous fungus</name>
    <dbReference type="NCBI Taxonomy" id="169388"/>
    <lineage>
        <taxon>Eukaryota</taxon>
        <taxon>Fungi</taxon>
        <taxon>Dikarya</taxon>
        <taxon>Ascomycota</taxon>
        <taxon>Pezizomycotina</taxon>
        <taxon>Sordariomycetes</taxon>
        <taxon>Hypocreomycetidae</taxon>
        <taxon>Hypocreales</taxon>
        <taxon>Nectriaceae</taxon>
        <taxon>Fusarium</taxon>
        <taxon>Fusarium solani species complex</taxon>
    </lineage>
</organism>
<dbReference type="AlphaFoldDB" id="A0A9P9K643"/>
<evidence type="ECO:0000256" key="1">
    <source>
        <dbReference type="SAM" id="MobiDB-lite"/>
    </source>
</evidence>
<reference evidence="2" key="1">
    <citation type="journal article" date="2021" name="Nat. Commun.">
        <title>Genetic determinants of endophytism in the Arabidopsis root mycobiome.</title>
        <authorList>
            <person name="Mesny F."/>
            <person name="Miyauchi S."/>
            <person name="Thiergart T."/>
            <person name="Pickel B."/>
            <person name="Atanasova L."/>
            <person name="Karlsson M."/>
            <person name="Huettel B."/>
            <person name="Barry K.W."/>
            <person name="Haridas S."/>
            <person name="Chen C."/>
            <person name="Bauer D."/>
            <person name="Andreopoulos W."/>
            <person name="Pangilinan J."/>
            <person name="LaButti K."/>
            <person name="Riley R."/>
            <person name="Lipzen A."/>
            <person name="Clum A."/>
            <person name="Drula E."/>
            <person name="Henrissat B."/>
            <person name="Kohler A."/>
            <person name="Grigoriev I.V."/>
            <person name="Martin F.M."/>
            <person name="Hacquard S."/>
        </authorList>
    </citation>
    <scope>NUCLEOTIDE SEQUENCE</scope>
    <source>
        <strain evidence="2">FSSC 5 MPI-SDFR-AT-0091</strain>
    </source>
</reference>